<gene>
    <name evidence="6" type="ORF">GM612_08070</name>
</gene>
<feature type="domain" description="NEAT" evidence="5">
    <location>
        <begin position="25"/>
        <end position="157"/>
    </location>
</feature>
<dbReference type="Gene3D" id="2.60.40.1850">
    <property type="match status" value="1"/>
</dbReference>
<organism evidence="6 7">
    <name type="scientific">Secundilactobacillus folii</name>
    <dbReference type="NCBI Taxonomy" id="2678357"/>
    <lineage>
        <taxon>Bacteria</taxon>
        <taxon>Bacillati</taxon>
        <taxon>Bacillota</taxon>
        <taxon>Bacilli</taxon>
        <taxon>Lactobacillales</taxon>
        <taxon>Lactobacillaceae</taxon>
        <taxon>Secundilactobacillus</taxon>
    </lineage>
</organism>
<evidence type="ECO:0000256" key="4">
    <source>
        <dbReference type="SAM" id="Phobius"/>
    </source>
</evidence>
<dbReference type="InterPro" id="IPR037250">
    <property type="entry name" value="NEAT_dom_sf"/>
</dbReference>
<feature type="compositionally biased region" description="Polar residues" evidence="3">
    <location>
        <begin position="149"/>
        <end position="168"/>
    </location>
</feature>
<keyword evidence="7" id="KW-1185">Reference proteome</keyword>
<keyword evidence="4" id="KW-0472">Membrane</keyword>
<sequence length="271" mass="29708">MMKRLKWLIGTIALVLLGFLFTLPMTAHAQSINYRSLVYGTNKNSMASPYFVKPASVKVVNHKYVVTMHIRTAKKLHSFPVKMIWVDGETPQNVRRVKDRSGNSNLFYSFSTRNLNKRVNAKLAVDVPGVYKAKHLITFKFSTVGLPSLQSNSATKQTTTQSKGNRTAGNKVKAKSPSVIKKQANKQKNRQSKPNQASKATNKPAKKASSSSNASKTSSNSAQPSSSTKTNSADNKDHSNNHSRVAFLIVGVVVIVAVVIGGSLVVMRRKH</sequence>
<feature type="compositionally biased region" description="Low complexity" evidence="3">
    <location>
        <begin position="197"/>
        <end position="230"/>
    </location>
</feature>
<evidence type="ECO:0000256" key="2">
    <source>
        <dbReference type="ARBA" id="ARBA00022729"/>
    </source>
</evidence>
<dbReference type="AlphaFoldDB" id="A0A7X2XVX2"/>
<keyword evidence="4" id="KW-1133">Transmembrane helix</keyword>
<comment type="subcellular location">
    <subcellularLocation>
        <location evidence="1">Cell envelope</location>
    </subcellularLocation>
</comment>
<proteinExistence type="predicted"/>
<keyword evidence="2" id="KW-0732">Signal</keyword>
<dbReference type="Pfam" id="PF05031">
    <property type="entry name" value="NEAT"/>
    <property type="match status" value="1"/>
</dbReference>
<comment type="caution">
    <text evidence="6">The sequence shown here is derived from an EMBL/GenBank/DDBJ whole genome shotgun (WGS) entry which is preliminary data.</text>
</comment>
<evidence type="ECO:0000259" key="5">
    <source>
        <dbReference type="PROSITE" id="PS50978"/>
    </source>
</evidence>
<dbReference type="Proteomes" id="UP000466388">
    <property type="component" value="Unassembled WGS sequence"/>
</dbReference>
<feature type="region of interest" description="Disordered" evidence="3">
    <location>
        <begin position="149"/>
        <end position="239"/>
    </location>
</feature>
<evidence type="ECO:0000256" key="1">
    <source>
        <dbReference type="ARBA" id="ARBA00004196"/>
    </source>
</evidence>
<name>A0A7X2XVX2_9LACO</name>
<protein>
    <submittedName>
        <fullName evidence="6">Cell surface protein</fullName>
    </submittedName>
</protein>
<dbReference type="EMBL" id="WNJO01000008">
    <property type="protein sequence ID" value="MTV82601.1"/>
    <property type="molecule type" value="Genomic_DNA"/>
</dbReference>
<evidence type="ECO:0000313" key="6">
    <source>
        <dbReference type="EMBL" id="MTV82601.1"/>
    </source>
</evidence>
<dbReference type="PROSITE" id="PS50978">
    <property type="entry name" value="NEAT"/>
    <property type="match status" value="1"/>
</dbReference>
<reference evidence="6 7" key="1">
    <citation type="submission" date="2019-11" db="EMBL/GenBank/DDBJ databases">
        <title>Lactobacillus sp. nov. CRM56-3, isolated from fermented tea leaves.</title>
        <authorList>
            <person name="Phuengjayaem S."/>
            <person name="Tanasupawat S."/>
        </authorList>
    </citation>
    <scope>NUCLEOTIDE SEQUENCE [LARGE SCALE GENOMIC DNA]</scope>
    <source>
        <strain evidence="6 7">CRM56-3</strain>
    </source>
</reference>
<keyword evidence="4" id="KW-0812">Transmembrane</keyword>
<dbReference type="InterPro" id="IPR006635">
    <property type="entry name" value="NEAT_dom"/>
</dbReference>
<evidence type="ECO:0000313" key="7">
    <source>
        <dbReference type="Proteomes" id="UP000466388"/>
    </source>
</evidence>
<accession>A0A7X2XVX2</accession>
<dbReference type="CDD" id="cd06920">
    <property type="entry name" value="NEAT"/>
    <property type="match status" value="1"/>
</dbReference>
<dbReference type="SUPFAM" id="SSF158911">
    <property type="entry name" value="NEAT domain-like"/>
    <property type="match status" value="1"/>
</dbReference>
<evidence type="ECO:0000256" key="3">
    <source>
        <dbReference type="SAM" id="MobiDB-lite"/>
    </source>
</evidence>
<dbReference type="GO" id="GO:0030313">
    <property type="term" value="C:cell envelope"/>
    <property type="evidence" value="ECO:0007669"/>
    <property type="project" value="UniProtKB-SubCell"/>
</dbReference>
<feature type="transmembrane region" description="Helical" evidence="4">
    <location>
        <begin position="245"/>
        <end position="267"/>
    </location>
</feature>